<dbReference type="InterPro" id="IPR050475">
    <property type="entry name" value="Prenyltransferase_related"/>
</dbReference>
<evidence type="ECO:0000256" key="2">
    <source>
        <dbReference type="ARBA" id="ARBA00022475"/>
    </source>
</evidence>
<dbReference type="Gene3D" id="1.10.357.140">
    <property type="entry name" value="UbiA prenyltransferase"/>
    <property type="match status" value="1"/>
</dbReference>
<dbReference type="RefSeq" id="WP_226695815.1">
    <property type="nucleotide sequence ID" value="NZ_JAJAPX010000003.1"/>
</dbReference>
<evidence type="ECO:0000256" key="4">
    <source>
        <dbReference type="ARBA" id="ARBA00022989"/>
    </source>
</evidence>
<comment type="subcellular location">
    <subcellularLocation>
        <location evidence="1">Membrane</location>
        <topology evidence="1">Multi-pass membrane protein</topology>
    </subcellularLocation>
</comment>
<dbReference type="InterPro" id="IPR000537">
    <property type="entry name" value="UbiA_prenyltransferase"/>
</dbReference>
<feature type="transmembrane region" description="Helical" evidence="6">
    <location>
        <begin position="141"/>
        <end position="160"/>
    </location>
</feature>
<feature type="transmembrane region" description="Helical" evidence="6">
    <location>
        <begin position="172"/>
        <end position="191"/>
    </location>
</feature>
<evidence type="ECO:0000256" key="6">
    <source>
        <dbReference type="SAM" id="Phobius"/>
    </source>
</evidence>
<proteinExistence type="predicted"/>
<dbReference type="NCBIfam" id="NF009512">
    <property type="entry name" value="PRK12872.1-1"/>
    <property type="match status" value="1"/>
</dbReference>
<feature type="transmembrane region" description="Helical" evidence="6">
    <location>
        <begin position="112"/>
        <end position="129"/>
    </location>
</feature>
<dbReference type="PANTHER" id="PTHR42723">
    <property type="entry name" value="CHLOROPHYLL SYNTHASE"/>
    <property type="match status" value="1"/>
</dbReference>
<evidence type="ECO:0000256" key="1">
    <source>
        <dbReference type="ARBA" id="ARBA00004141"/>
    </source>
</evidence>
<evidence type="ECO:0000256" key="3">
    <source>
        <dbReference type="ARBA" id="ARBA00022692"/>
    </source>
</evidence>
<dbReference type="Gene3D" id="1.20.120.1780">
    <property type="entry name" value="UbiA prenyltransferase"/>
    <property type="match status" value="1"/>
</dbReference>
<sequence>MVAFFKLIRYKNLLIIVLSQLLVKYALLEAFGVQTSLNIFQFSILILATVCIAAAGNIINDIYDVETDLINKPNKVIIGKLIPENVAFNAFIILNVIGVVCGFYVSNIIDKPAFFSIFIIVSVLLYVYANYLKRYALIGNMVISALVGFSILIVGVFELIPSLTLDNRTIQLTFFKLIFNYSAFAFCINLLREIAKDLEDYEGDLEANMATLPIVFGLKNTKILLAILNFIPLILIIIHVINQLYKNTIAVIYFLLFVIAPLLYIAIKTYSSNDKKAFKHLSNLYKIVLVFGMLSLLLYKYEILN</sequence>
<name>A0A9X1I6K8_9FLAO</name>
<dbReference type="GO" id="GO:0016765">
    <property type="term" value="F:transferase activity, transferring alkyl or aryl (other than methyl) groups"/>
    <property type="evidence" value="ECO:0007669"/>
    <property type="project" value="InterPro"/>
</dbReference>
<dbReference type="AlphaFoldDB" id="A0A9X1I6K8"/>
<evidence type="ECO:0000313" key="8">
    <source>
        <dbReference type="Proteomes" id="UP001139286"/>
    </source>
</evidence>
<evidence type="ECO:0000313" key="7">
    <source>
        <dbReference type="EMBL" id="MCB4808403.1"/>
    </source>
</evidence>
<feature type="transmembrane region" description="Helical" evidence="6">
    <location>
        <begin position="86"/>
        <end position="106"/>
    </location>
</feature>
<organism evidence="7 8">
    <name type="scientific">Neotamlana sargassicola</name>
    <dbReference type="NCBI Taxonomy" id="2883125"/>
    <lineage>
        <taxon>Bacteria</taxon>
        <taxon>Pseudomonadati</taxon>
        <taxon>Bacteroidota</taxon>
        <taxon>Flavobacteriia</taxon>
        <taxon>Flavobacteriales</taxon>
        <taxon>Flavobacteriaceae</taxon>
        <taxon>Neotamlana</taxon>
    </lineage>
</organism>
<feature type="transmembrane region" description="Helical" evidence="6">
    <location>
        <begin position="44"/>
        <end position="65"/>
    </location>
</feature>
<dbReference type="GO" id="GO:0016020">
    <property type="term" value="C:membrane"/>
    <property type="evidence" value="ECO:0007669"/>
    <property type="project" value="UniProtKB-SubCell"/>
</dbReference>
<feature type="transmembrane region" description="Helical" evidence="6">
    <location>
        <begin position="283"/>
        <end position="301"/>
    </location>
</feature>
<dbReference type="CDD" id="cd13961">
    <property type="entry name" value="PT_UbiA_DGGGPS"/>
    <property type="match status" value="1"/>
</dbReference>
<keyword evidence="2" id="KW-1003">Cell membrane</keyword>
<protein>
    <submittedName>
        <fullName evidence="7">Geranylgeranylglycerol-phosphate geranylgeranyltransferase</fullName>
    </submittedName>
</protein>
<dbReference type="PANTHER" id="PTHR42723:SF1">
    <property type="entry name" value="CHLOROPHYLL SYNTHASE, CHLOROPLASTIC"/>
    <property type="match status" value="1"/>
</dbReference>
<keyword evidence="5 6" id="KW-0472">Membrane</keyword>
<reference evidence="7" key="1">
    <citation type="submission" date="2021-10" db="EMBL/GenBank/DDBJ databases">
        <title>Tamlana sargassums sp. nov., and Tamlana laminarinivorans sp. nov., two new bacteria isolated from the brown alga.</title>
        <authorList>
            <person name="Li J."/>
        </authorList>
    </citation>
    <scope>NUCLEOTIDE SEQUENCE</scope>
    <source>
        <strain evidence="7">62-3</strain>
    </source>
</reference>
<feature type="transmembrane region" description="Helical" evidence="6">
    <location>
        <begin position="223"/>
        <end position="245"/>
    </location>
</feature>
<dbReference type="EMBL" id="JAJAPX010000003">
    <property type="protein sequence ID" value="MCB4808403.1"/>
    <property type="molecule type" value="Genomic_DNA"/>
</dbReference>
<keyword evidence="4 6" id="KW-1133">Transmembrane helix</keyword>
<dbReference type="InterPro" id="IPR044878">
    <property type="entry name" value="UbiA_sf"/>
</dbReference>
<dbReference type="Pfam" id="PF01040">
    <property type="entry name" value="UbiA"/>
    <property type="match status" value="1"/>
</dbReference>
<accession>A0A9X1I6K8</accession>
<keyword evidence="8" id="KW-1185">Reference proteome</keyword>
<evidence type="ECO:0000256" key="5">
    <source>
        <dbReference type="ARBA" id="ARBA00023136"/>
    </source>
</evidence>
<comment type="caution">
    <text evidence="7">The sequence shown here is derived from an EMBL/GenBank/DDBJ whole genome shotgun (WGS) entry which is preliminary data.</text>
</comment>
<dbReference type="Proteomes" id="UP001139286">
    <property type="component" value="Unassembled WGS sequence"/>
</dbReference>
<feature type="transmembrane region" description="Helical" evidence="6">
    <location>
        <begin position="251"/>
        <end position="271"/>
    </location>
</feature>
<keyword evidence="3 6" id="KW-0812">Transmembrane</keyword>
<gene>
    <name evidence="7" type="ORF">LG651_09070</name>
</gene>